<evidence type="ECO:0000313" key="3">
    <source>
        <dbReference type="EMBL" id="CAB4769689.1"/>
    </source>
</evidence>
<name>A0A6J6VEI4_9ZZZZ</name>
<accession>A0A6J6VEI4</accession>
<proteinExistence type="predicted"/>
<organism evidence="3">
    <name type="scientific">freshwater metagenome</name>
    <dbReference type="NCBI Taxonomy" id="449393"/>
    <lineage>
        <taxon>unclassified sequences</taxon>
        <taxon>metagenomes</taxon>
        <taxon>ecological metagenomes</taxon>
    </lineage>
</organism>
<dbReference type="Gene3D" id="3.30.870.10">
    <property type="entry name" value="Endonuclease Chain A"/>
    <property type="match status" value="1"/>
</dbReference>
<dbReference type="PROSITE" id="PS51194">
    <property type="entry name" value="HELICASE_CTER"/>
    <property type="match status" value="1"/>
</dbReference>
<dbReference type="EMBL" id="CAEZYQ010000045">
    <property type="protein sequence ID" value="CAB4769689.1"/>
    <property type="molecule type" value="Genomic_DNA"/>
</dbReference>
<dbReference type="SMART" id="SM00487">
    <property type="entry name" value="DEXDc"/>
    <property type="match status" value="1"/>
</dbReference>
<dbReference type="InterPro" id="IPR052511">
    <property type="entry name" value="ATP-dep_Helicase"/>
</dbReference>
<dbReference type="PANTHER" id="PTHR47962">
    <property type="entry name" value="ATP-DEPENDENT HELICASE LHR-RELATED-RELATED"/>
    <property type="match status" value="1"/>
</dbReference>
<dbReference type="GO" id="GO:0003677">
    <property type="term" value="F:DNA binding"/>
    <property type="evidence" value="ECO:0007669"/>
    <property type="project" value="InterPro"/>
</dbReference>
<dbReference type="AlphaFoldDB" id="A0A6J6VEI4"/>
<dbReference type="PROSITE" id="PS51192">
    <property type="entry name" value="HELICASE_ATP_BIND_1"/>
    <property type="match status" value="1"/>
</dbReference>
<feature type="domain" description="Helicase ATP-binding" evidence="1">
    <location>
        <begin position="325"/>
        <end position="479"/>
    </location>
</feature>
<dbReference type="Pfam" id="PF00271">
    <property type="entry name" value="Helicase_C"/>
    <property type="match status" value="1"/>
</dbReference>
<dbReference type="Gene3D" id="3.40.50.300">
    <property type="entry name" value="P-loop containing nucleotide triphosphate hydrolases"/>
    <property type="match status" value="2"/>
</dbReference>
<dbReference type="SMART" id="SM00490">
    <property type="entry name" value="HELICc"/>
    <property type="match status" value="1"/>
</dbReference>
<dbReference type="InterPro" id="IPR014001">
    <property type="entry name" value="Helicase_ATP-bd"/>
</dbReference>
<evidence type="ECO:0000259" key="2">
    <source>
        <dbReference type="PROSITE" id="PS51194"/>
    </source>
</evidence>
<dbReference type="InterPro" id="IPR025202">
    <property type="entry name" value="PLD-like_dom"/>
</dbReference>
<reference evidence="3" key="1">
    <citation type="submission" date="2020-05" db="EMBL/GenBank/DDBJ databases">
        <authorList>
            <person name="Chiriac C."/>
            <person name="Salcher M."/>
            <person name="Ghai R."/>
            <person name="Kavagutti S V."/>
        </authorList>
    </citation>
    <scope>NUCLEOTIDE SEQUENCE</scope>
</reference>
<protein>
    <submittedName>
        <fullName evidence="3">Unannotated protein</fullName>
    </submittedName>
</protein>
<dbReference type="SUPFAM" id="SSF52540">
    <property type="entry name" value="P-loop containing nucleoside triphosphate hydrolases"/>
    <property type="match status" value="1"/>
</dbReference>
<dbReference type="CDD" id="cd18799">
    <property type="entry name" value="SF2_C_EcoAI-like"/>
    <property type="match status" value="1"/>
</dbReference>
<dbReference type="GO" id="GO:0005524">
    <property type="term" value="F:ATP binding"/>
    <property type="evidence" value="ECO:0007669"/>
    <property type="project" value="InterPro"/>
</dbReference>
<dbReference type="InterPro" id="IPR006935">
    <property type="entry name" value="Helicase/UvrB_N"/>
</dbReference>
<dbReference type="InterPro" id="IPR027417">
    <property type="entry name" value="P-loop_NTPase"/>
</dbReference>
<dbReference type="Pfam" id="PF13091">
    <property type="entry name" value="PLDc_2"/>
    <property type="match status" value="1"/>
</dbReference>
<dbReference type="InterPro" id="IPR001650">
    <property type="entry name" value="Helicase_C-like"/>
</dbReference>
<feature type="domain" description="Helicase C-terminal" evidence="2">
    <location>
        <begin position="538"/>
        <end position="687"/>
    </location>
</feature>
<dbReference type="GO" id="GO:0016887">
    <property type="term" value="F:ATP hydrolysis activity"/>
    <property type="evidence" value="ECO:0007669"/>
    <property type="project" value="TreeGrafter"/>
</dbReference>
<gene>
    <name evidence="3" type="ORF">UFOPK2761_03314</name>
</gene>
<sequence>MSNQLPEGLYESVLDRALEVRLDSLVGLEQDVAAVDPAEHSHVLGRHVAAAVQQRLEAEKDPARKLELANDILRFVQETRPSVDGPLRQLHAIRRPPGPGQVLRYLDRPKTPLNDASLLTNAHGEPALASELRAEIDSADTVDLLCAFVMWRGLRLLEAPLQRAAEAGVPIRVITTTYIGGTEREALDRLVRDFGAEVRVQYNAARTRLHAKAWLFRRTTGFDTAYVGSSNLSTSALLDGVEWNVRLSHAATPALLSKFEATFDSYWNSNDFERYDPDLDRDRLDDALADARGARSGSRVTLSISGLEVTPFPYQQEILDAVEAERIVHDRHRNLIVAATGTGKTVIAALDYRRLCADDRRPRLLFIAHRREILEQSQRTYREVLADGAFGELYVDGKRPERWQHVFASVQSLTSYGIESIPRDAFDIVVIDEFHHAEARTYRRIIDHLRPIELLGLTATPERTDGTDVRRFFDGRTAAELRLWDALGADLLCPFHYFVAADGTDLRQLSWTRGRYDEGELENLFTGNDARARIVLRELRDKVADVGAMRALGFCVSVAHAEYMARVFRDAGIPALAVSGETRREDRADALRALREREVNILFAADLFNEGLDIPSVDTVLFLRPTESSTVFLQQLGRGLRRTRDKAVLTVLDFVGFHRKEFRFDSKLRALTGTRRTDLVRAVKDGFPFLPPGCSIQMDRQAQEIVLDNVRSQISNRWAQIVSELRLTGDVPLADFLETSGVALSDVLRRGSHSWTRLRRDAGLPAPTGSALEDALLRRVRAFAHVDDPDRAAAYRRILDDRTLGYDQLSAQDQAFARMLFFSLWNDGGGHADVAAGLDALRQEVATRREIAAVVDISFSAARHVSVALEGPLSRTPLRVHAQYQREEILAALEFPRMPNSFREGVWYSPELNTDVFFVTLKKSEADYSPTTMYRDYPISPTLFHWESQSTTSVASKTGQRYLSSASTVLLFVRHEAKDEFGTSPYLFLGPAHYVSHTGDKPIAITWKLEHAMPTDLFTLATAVAQ</sequence>
<dbReference type="SUPFAM" id="SSF56024">
    <property type="entry name" value="Phospholipase D/nuclease"/>
    <property type="match status" value="1"/>
</dbReference>
<dbReference type="Pfam" id="PF04851">
    <property type="entry name" value="ResIII"/>
    <property type="match status" value="1"/>
</dbReference>
<dbReference type="InterPro" id="IPR021835">
    <property type="entry name" value="DUF3427"/>
</dbReference>
<evidence type="ECO:0000259" key="1">
    <source>
        <dbReference type="PROSITE" id="PS51192"/>
    </source>
</evidence>
<dbReference type="Pfam" id="PF11907">
    <property type="entry name" value="DUF3427"/>
    <property type="match status" value="1"/>
</dbReference>
<dbReference type="PANTHER" id="PTHR47962:SF7">
    <property type="entry name" value="MITOCHONDRIAL ATP-DEPENDENT HELICASE IRC3-RELATED"/>
    <property type="match status" value="1"/>
</dbReference>
<dbReference type="CDD" id="cd18032">
    <property type="entry name" value="DEXHc_RE_I_III_res"/>
    <property type="match status" value="1"/>
</dbReference>